<evidence type="ECO:0000313" key="4">
    <source>
        <dbReference type="Proteomes" id="UP001628156"/>
    </source>
</evidence>
<comment type="caution">
    <text evidence="3">The sequence shown here is derived from an EMBL/GenBank/DDBJ whole genome shotgun (WGS) entry which is preliminary data.</text>
</comment>
<keyword evidence="1" id="KW-0175">Coiled coil</keyword>
<feature type="region of interest" description="Disordered" evidence="2">
    <location>
        <begin position="1"/>
        <end position="52"/>
    </location>
</feature>
<reference evidence="3 4" key="1">
    <citation type="journal article" date="2019" name="PLoS Negl. Trop. Dis.">
        <title>Whole genome sequencing of Entamoeba nuttalli reveals mammalian host-related molecular signatures and a novel octapeptide-repeat surface protein.</title>
        <authorList>
            <person name="Tanaka M."/>
            <person name="Makiuchi T."/>
            <person name="Komiyama T."/>
            <person name="Shiina T."/>
            <person name="Osaki K."/>
            <person name="Tachibana H."/>
        </authorList>
    </citation>
    <scope>NUCLEOTIDE SEQUENCE [LARGE SCALE GENOMIC DNA]</scope>
    <source>
        <strain evidence="3 4">P19-061405</strain>
    </source>
</reference>
<evidence type="ECO:0000313" key="3">
    <source>
        <dbReference type="EMBL" id="GAB1226430.1"/>
    </source>
</evidence>
<dbReference type="EMBL" id="BAAFRS010000291">
    <property type="protein sequence ID" value="GAB1226430.1"/>
    <property type="molecule type" value="Genomic_DNA"/>
</dbReference>
<dbReference type="Proteomes" id="UP001628156">
    <property type="component" value="Unassembled WGS sequence"/>
</dbReference>
<feature type="coiled-coil region" evidence="1">
    <location>
        <begin position="183"/>
        <end position="228"/>
    </location>
</feature>
<feature type="compositionally biased region" description="Acidic residues" evidence="2">
    <location>
        <begin position="20"/>
        <end position="31"/>
    </location>
</feature>
<name>A0ABQ0DUA4_9EUKA</name>
<feature type="region of interest" description="Disordered" evidence="2">
    <location>
        <begin position="378"/>
        <end position="414"/>
    </location>
</feature>
<evidence type="ECO:0000256" key="2">
    <source>
        <dbReference type="SAM" id="MobiDB-lite"/>
    </source>
</evidence>
<sequence length="440" mass="50500">MDNNMSRSTPPKASPRFSDDLEDEYTEEDEYSSSSDYTSSTDDDEKEMETSELLESWSEAMKKLKFMVELYSKEKEENTKLTEHINKMATAINEMKVEIASLAQSQTKAINDLMMEKKSHAATLKKLEMCETHENEKPFNGTLRCNCEIVISNGEVENIIIVKDDEKRWKEIEIQKEYLMKRVVELTQQNALINEEYEDLKINFDMKKNNMENELNNIQQSAREREVSLVNNQEMYKSVALQFLTRELPLFKKNIESIDIIQKDIKLKTEFASFIMNRYGINVTDVLNGEKSITKIQMIPLKFRKQKSSVTRQKTIKLARMNTSLSRNGTIDLSSIADEDMIDDNNVTPVKVSQVSKLNVTNNCTNEEQQPSIIAPIKPQKDKTSILKSPSLARTNTGILPKETTKKLRASCSPKEKAELKSIQKLLTRSTISLETATNE</sequence>
<proteinExistence type="predicted"/>
<gene>
    <name evidence="3" type="ORF">ENUP19_0291G0007</name>
</gene>
<feature type="compositionally biased region" description="Acidic residues" evidence="2">
    <location>
        <begin position="41"/>
        <end position="52"/>
    </location>
</feature>
<feature type="compositionally biased region" description="Polar residues" evidence="2">
    <location>
        <begin position="1"/>
        <end position="11"/>
    </location>
</feature>
<organism evidence="3 4">
    <name type="scientific">Entamoeba nuttalli</name>
    <dbReference type="NCBI Taxonomy" id="412467"/>
    <lineage>
        <taxon>Eukaryota</taxon>
        <taxon>Amoebozoa</taxon>
        <taxon>Evosea</taxon>
        <taxon>Archamoebae</taxon>
        <taxon>Mastigamoebida</taxon>
        <taxon>Entamoebidae</taxon>
        <taxon>Entamoeba</taxon>
    </lineage>
</organism>
<accession>A0ABQ0DUA4</accession>
<protein>
    <submittedName>
        <fullName evidence="3">Uncharacterized protein</fullName>
    </submittedName>
</protein>
<evidence type="ECO:0000256" key="1">
    <source>
        <dbReference type="SAM" id="Coils"/>
    </source>
</evidence>
<feature type="compositionally biased region" description="Polar residues" evidence="2">
    <location>
        <begin position="386"/>
        <end position="398"/>
    </location>
</feature>
<keyword evidence="4" id="KW-1185">Reference proteome</keyword>